<evidence type="ECO:0000313" key="8">
    <source>
        <dbReference type="Proteomes" id="UP000238196"/>
    </source>
</evidence>
<reference evidence="7 8" key="1">
    <citation type="submission" date="2018-02" db="EMBL/GenBank/DDBJ databases">
        <title>novel marine gammaproteobacteria from coastal saline agro ecosystem.</title>
        <authorList>
            <person name="Krishnan R."/>
            <person name="Ramesh Kumar N."/>
        </authorList>
    </citation>
    <scope>NUCLEOTIDE SEQUENCE [LARGE SCALE GENOMIC DNA]</scope>
    <source>
        <strain evidence="7 8">228</strain>
    </source>
</reference>
<dbReference type="PANTHER" id="PTHR42718:SF49">
    <property type="entry name" value="EXPORT PROTEIN"/>
    <property type="match status" value="1"/>
</dbReference>
<feature type="transmembrane region" description="Helical" evidence="5">
    <location>
        <begin position="110"/>
        <end position="131"/>
    </location>
</feature>
<dbReference type="InterPro" id="IPR011701">
    <property type="entry name" value="MFS"/>
</dbReference>
<feature type="transmembrane region" description="Helical" evidence="5">
    <location>
        <begin position="12"/>
        <end position="32"/>
    </location>
</feature>
<dbReference type="Proteomes" id="UP000238196">
    <property type="component" value="Unassembled WGS sequence"/>
</dbReference>
<dbReference type="AlphaFoldDB" id="A0A2S5KNV8"/>
<feature type="transmembrane region" description="Helical" evidence="5">
    <location>
        <begin position="143"/>
        <end position="165"/>
    </location>
</feature>
<feature type="transmembrane region" description="Helical" evidence="5">
    <location>
        <begin position="438"/>
        <end position="457"/>
    </location>
</feature>
<keyword evidence="3 5" id="KW-1133">Transmembrane helix</keyword>
<comment type="subcellular location">
    <subcellularLocation>
        <location evidence="1">Membrane</location>
        <topology evidence="1">Multi-pass membrane protein</topology>
    </subcellularLocation>
</comment>
<feature type="transmembrane region" description="Helical" evidence="5">
    <location>
        <begin position="202"/>
        <end position="221"/>
    </location>
</feature>
<evidence type="ECO:0000256" key="1">
    <source>
        <dbReference type="ARBA" id="ARBA00004141"/>
    </source>
</evidence>
<feature type="transmembrane region" description="Helical" evidence="5">
    <location>
        <begin position="301"/>
        <end position="324"/>
    </location>
</feature>
<evidence type="ECO:0000256" key="3">
    <source>
        <dbReference type="ARBA" id="ARBA00022989"/>
    </source>
</evidence>
<dbReference type="GO" id="GO:0022857">
    <property type="term" value="F:transmembrane transporter activity"/>
    <property type="evidence" value="ECO:0007669"/>
    <property type="project" value="InterPro"/>
</dbReference>
<dbReference type="Gene3D" id="1.20.1250.20">
    <property type="entry name" value="MFS general substrate transporter like domains"/>
    <property type="match status" value="1"/>
</dbReference>
<evidence type="ECO:0000313" key="7">
    <source>
        <dbReference type="EMBL" id="PPC76412.1"/>
    </source>
</evidence>
<evidence type="ECO:0000259" key="6">
    <source>
        <dbReference type="PROSITE" id="PS50850"/>
    </source>
</evidence>
<feature type="transmembrane region" description="Helical" evidence="5">
    <location>
        <begin position="268"/>
        <end position="289"/>
    </location>
</feature>
<feature type="transmembrane region" description="Helical" evidence="5">
    <location>
        <begin position="359"/>
        <end position="381"/>
    </location>
</feature>
<dbReference type="Pfam" id="PF07690">
    <property type="entry name" value="MFS_1"/>
    <property type="match status" value="1"/>
</dbReference>
<name>A0A2S5KNV8_9PROT</name>
<feature type="domain" description="Major facilitator superfamily (MFS) profile" evidence="6">
    <location>
        <begin position="15"/>
        <end position="461"/>
    </location>
</feature>
<sequence>MNATAQPLTGRPARILTVASAGPLLVLLAFSTPLTTLVSTADALSADMGDQAWILSAMSVGAAAGLLSSGALGDDYGRRRIFCLGALLLALASALGGVATTAWVLIVGRILQGLGGAAIIACSLGLLSHCFPAGPARGRATSIWAAALGSGVALGPLLAAALNQWGGWQLSYWLTAMCALLLAMAGRWGLPEFRAAQPRKVDMAGTVLLGLGLTLLLAGLIEGRSGWHQPLVLVLIASGLALLLGFVIAERVQSSPMLDLSLFRRADFLGTTLAAFAAGAGVLSLVSYVPTLLMQFDHISALEASTVILAWSATSAVTAFAARWLTPWLTPHAQQWVGLFGVALAQLGLYGIGPDSSVQHAVLALLLAGMANGVLNAALGYQAVASVPPERAAMGSGANNTARYLGSAIGLAIVAVLISHPDNTPDPTVTITHGWNQAVLITVLFSLLGAIAVIATHRQPDIRQADRALSSPRR</sequence>
<protein>
    <submittedName>
        <fullName evidence="7">MFS transporter</fullName>
    </submittedName>
</protein>
<dbReference type="EMBL" id="PRLP01000052">
    <property type="protein sequence ID" value="PPC76412.1"/>
    <property type="molecule type" value="Genomic_DNA"/>
</dbReference>
<accession>A0A2S5KNV8</accession>
<feature type="transmembrane region" description="Helical" evidence="5">
    <location>
        <begin position="52"/>
        <end position="72"/>
    </location>
</feature>
<evidence type="ECO:0000256" key="2">
    <source>
        <dbReference type="ARBA" id="ARBA00022692"/>
    </source>
</evidence>
<dbReference type="PROSITE" id="PS50850">
    <property type="entry name" value="MFS"/>
    <property type="match status" value="1"/>
</dbReference>
<evidence type="ECO:0000256" key="4">
    <source>
        <dbReference type="ARBA" id="ARBA00023136"/>
    </source>
</evidence>
<feature type="transmembrane region" description="Helical" evidence="5">
    <location>
        <begin position="171"/>
        <end position="190"/>
    </location>
</feature>
<feature type="transmembrane region" description="Helical" evidence="5">
    <location>
        <begin position="402"/>
        <end position="418"/>
    </location>
</feature>
<dbReference type="InterPro" id="IPR036259">
    <property type="entry name" value="MFS_trans_sf"/>
</dbReference>
<proteinExistence type="predicted"/>
<dbReference type="SUPFAM" id="SSF103473">
    <property type="entry name" value="MFS general substrate transporter"/>
    <property type="match status" value="1"/>
</dbReference>
<dbReference type="OrthoDB" id="9812221at2"/>
<keyword evidence="4 5" id="KW-0472">Membrane</keyword>
<feature type="transmembrane region" description="Helical" evidence="5">
    <location>
        <begin position="81"/>
        <end position="104"/>
    </location>
</feature>
<gene>
    <name evidence="7" type="ORF">C4K68_15790</name>
</gene>
<comment type="caution">
    <text evidence="7">The sequence shown here is derived from an EMBL/GenBank/DDBJ whole genome shotgun (WGS) entry which is preliminary data.</text>
</comment>
<keyword evidence="2 5" id="KW-0812">Transmembrane</keyword>
<dbReference type="PANTHER" id="PTHR42718">
    <property type="entry name" value="MAJOR FACILITATOR SUPERFAMILY MULTIDRUG TRANSPORTER MFSC"/>
    <property type="match status" value="1"/>
</dbReference>
<dbReference type="GO" id="GO:0016020">
    <property type="term" value="C:membrane"/>
    <property type="evidence" value="ECO:0007669"/>
    <property type="project" value="UniProtKB-SubCell"/>
</dbReference>
<feature type="transmembrane region" description="Helical" evidence="5">
    <location>
        <begin position="227"/>
        <end position="248"/>
    </location>
</feature>
<feature type="transmembrane region" description="Helical" evidence="5">
    <location>
        <begin position="336"/>
        <end position="353"/>
    </location>
</feature>
<organism evidence="7 8">
    <name type="scientific">Proteobacteria bacterium 228</name>
    <dbReference type="NCBI Taxonomy" id="2083153"/>
    <lineage>
        <taxon>Bacteria</taxon>
        <taxon>Pseudomonadati</taxon>
        <taxon>Pseudomonadota</taxon>
    </lineage>
</organism>
<dbReference type="Gene3D" id="1.20.1720.10">
    <property type="entry name" value="Multidrug resistance protein D"/>
    <property type="match status" value="1"/>
</dbReference>
<dbReference type="InterPro" id="IPR020846">
    <property type="entry name" value="MFS_dom"/>
</dbReference>
<evidence type="ECO:0000256" key="5">
    <source>
        <dbReference type="SAM" id="Phobius"/>
    </source>
</evidence>